<protein>
    <submittedName>
        <fullName evidence="1">Uncharacterized protein</fullName>
    </submittedName>
</protein>
<evidence type="ECO:0000313" key="2">
    <source>
        <dbReference type="Proteomes" id="UP000006001"/>
    </source>
</evidence>
<dbReference type="Proteomes" id="UP000006001">
    <property type="component" value="Unassembled WGS sequence"/>
</dbReference>
<evidence type="ECO:0000313" key="1">
    <source>
        <dbReference type="EMBL" id="EEZ61886.1"/>
    </source>
</evidence>
<keyword evidence="2" id="KW-1185">Reference proteome</keyword>
<sequence length="55" mass="6372">MEALWKSERFQRKISTLAHEIGADVFSCRHSHASEIKCYLEGDRYSATHESISMK</sequence>
<dbReference type="STRING" id="649764.HMPREF0762_00520"/>
<comment type="caution">
    <text evidence="1">The sequence shown here is derived from an EMBL/GenBank/DDBJ whole genome shotgun (WGS) entry which is preliminary data.</text>
</comment>
<organism evidence="1 2">
    <name type="scientific">Slackia exigua (strain ATCC 700122 / DSM 15923 / CIP 105133 / JCM 11022 / KCTC 5966 / S-7)</name>
    <dbReference type="NCBI Taxonomy" id="649764"/>
    <lineage>
        <taxon>Bacteria</taxon>
        <taxon>Bacillati</taxon>
        <taxon>Actinomycetota</taxon>
        <taxon>Coriobacteriia</taxon>
        <taxon>Eggerthellales</taxon>
        <taxon>Eggerthellaceae</taxon>
        <taxon>Slackia</taxon>
    </lineage>
</organism>
<name>D0WF16_SLAES</name>
<dbReference type="AlphaFoldDB" id="D0WF16"/>
<accession>D0WF16</accession>
<reference evidence="1" key="1">
    <citation type="submission" date="2009-10" db="EMBL/GenBank/DDBJ databases">
        <authorList>
            <person name="Weinstock G."/>
            <person name="Sodergren E."/>
            <person name="Clifton S."/>
            <person name="Fulton L."/>
            <person name="Fulton B."/>
            <person name="Courtney L."/>
            <person name="Fronick C."/>
            <person name="Harrison M."/>
            <person name="Strong C."/>
            <person name="Farmer C."/>
            <person name="Delahaunty K."/>
            <person name="Markovic C."/>
            <person name="Hall O."/>
            <person name="Minx P."/>
            <person name="Tomlinson C."/>
            <person name="Mitreva M."/>
            <person name="Nelson J."/>
            <person name="Hou S."/>
            <person name="Wollam A."/>
            <person name="Pepin K.H."/>
            <person name="Johnson M."/>
            <person name="Bhonagiri V."/>
            <person name="Nash W.E."/>
            <person name="Warren W."/>
            <person name="Chinwalla A."/>
            <person name="Mardis E.R."/>
            <person name="Wilson R.K."/>
        </authorList>
    </citation>
    <scope>NUCLEOTIDE SEQUENCE [LARGE SCALE GENOMIC DNA]</scope>
    <source>
        <strain evidence="1">ATCC 700122</strain>
    </source>
</reference>
<gene>
    <name evidence="1" type="ORF">HMPREF0762_00520</name>
</gene>
<dbReference type="EMBL" id="ACUX02000005">
    <property type="protein sequence ID" value="EEZ61886.1"/>
    <property type="molecule type" value="Genomic_DNA"/>
</dbReference>
<dbReference type="HOGENOM" id="CLU_3030016_0_0_11"/>
<proteinExistence type="predicted"/>